<accession>A0ABQ0CC50</accession>
<reference evidence="2 3" key="2">
    <citation type="submission" date="2024-09" db="EMBL/GenBank/DDBJ databases">
        <title>Draft genome sequence of Candidatus Magnetaquicoccaceae bacterium FCR-1.</title>
        <authorList>
            <person name="Shimoshige H."/>
            <person name="Shimamura S."/>
            <person name="Taoka A."/>
            <person name="Kobayashi H."/>
            <person name="Maekawa T."/>
        </authorList>
    </citation>
    <scope>NUCLEOTIDE SEQUENCE [LARGE SCALE GENOMIC DNA]</scope>
    <source>
        <strain evidence="2 3">FCR-1</strain>
    </source>
</reference>
<dbReference type="Proteomes" id="UP001628193">
    <property type="component" value="Unassembled WGS sequence"/>
</dbReference>
<dbReference type="InterPro" id="IPR029058">
    <property type="entry name" value="AB_hydrolase_fold"/>
</dbReference>
<dbReference type="InterPro" id="IPR012908">
    <property type="entry name" value="PGAP1-ab_dom-like"/>
</dbReference>
<sequence>MIKRLPSQTRLSVTDKRTLKRIARQCAFFTHVVLGVIVLLGMPRAAHADVAILVHGYFSGDDAWQRSGVTAELENAGWKSLGRMIATGREVIEREPTNRTEKHGYLLADLPSEAPLTIQAEGLKAILTTLRAQRGTERTILIGHSAGGVVARLLMVNGPELAIHTLITIAAPHLGTDKAEVAGLIASTPLAMMAPMMGADTLNRSRALYAELERERPGNFLYRLNRQPHPTARYVSIVRREGFALSGDNTVPVWSQEMARIIALKVRARTAIQSGEGHALERQDGRILARLLDSE</sequence>
<dbReference type="Gene3D" id="3.40.50.1820">
    <property type="entry name" value="alpha/beta hydrolase"/>
    <property type="match status" value="1"/>
</dbReference>
<evidence type="ECO:0000259" key="1">
    <source>
        <dbReference type="Pfam" id="PF07819"/>
    </source>
</evidence>
<feature type="domain" description="GPI inositol-deacylase PGAP1-like alpha/beta" evidence="1">
    <location>
        <begin position="124"/>
        <end position="175"/>
    </location>
</feature>
<name>A0ABQ0CC50_9PROT</name>
<proteinExistence type="predicted"/>
<reference evidence="2 3" key="1">
    <citation type="submission" date="2024-05" db="EMBL/GenBank/DDBJ databases">
        <authorList>
            <consortium name="Candidatus Magnetaquicoccaceae bacterium FCR-1 genome sequencing consortium"/>
            <person name="Shimoshige H."/>
            <person name="Shimamura S."/>
            <person name="Taoka A."/>
            <person name="Kobayashi H."/>
            <person name="Maekawa T."/>
        </authorList>
    </citation>
    <scope>NUCLEOTIDE SEQUENCE [LARGE SCALE GENOMIC DNA]</scope>
    <source>
        <strain evidence="2 3">FCR-1</strain>
    </source>
</reference>
<dbReference type="EMBL" id="BAAFGK010000005">
    <property type="protein sequence ID" value="GAB0058464.1"/>
    <property type="molecule type" value="Genomic_DNA"/>
</dbReference>
<organism evidence="2 3">
    <name type="scientific">Candidatus Magnetaquiglobus chichijimensis</name>
    <dbReference type="NCBI Taxonomy" id="3141448"/>
    <lineage>
        <taxon>Bacteria</taxon>
        <taxon>Pseudomonadati</taxon>
        <taxon>Pseudomonadota</taxon>
        <taxon>Magnetococcia</taxon>
        <taxon>Magnetococcales</taxon>
        <taxon>Candidatus Magnetaquicoccaceae</taxon>
        <taxon>Candidatus Magnetaquiglobus</taxon>
    </lineage>
</organism>
<comment type="caution">
    <text evidence="2">The sequence shown here is derived from an EMBL/GenBank/DDBJ whole genome shotgun (WGS) entry which is preliminary data.</text>
</comment>
<evidence type="ECO:0000313" key="3">
    <source>
        <dbReference type="Proteomes" id="UP001628193"/>
    </source>
</evidence>
<evidence type="ECO:0000313" key="2">
    <source>
        <dbReference type="EMBL" id="GAB0058464.1"/>
    </source>
</evidence>
<dbReference type="Pfam" id="PF07819">
    <property type="entry name" value="PGAP1"/>
    <property type="match status" value="1"/>
</dbReference>
<gene>
    <name evidence="2" type="ORF">SIID45300_02813</name>
</gene>
<keyword evidence="3" id="KW-1185">Reference proteome</keyword>
<protein>
    <recommendedName>
        <fullName evidence="1">GPI inositol-deacylase PGAP1-like alpha/beta domain-containing protein</fullName>
    </recommendedName>
</protein>
<dbReference type="RefSeq" id="WP_420906186.1">
    <property type="nucleotide sequence ID" value="NZ_BAAFGK010000005.1"/>
</dbReference>
<dbReference type="SUPFAM" id="SSF53474">
    <property type="entry name" value="alpha/beta-Hydrolases"/>
    <property type="match status" value="1"/>
</dbReference>